<dbReference type="EMBL" id="WTYL01000002">
    <property type="protein sequence ID" value="MXP44932.1"/>
    <property type="molecule type" value="Genomic_DNA"/>
</dbReference>
<protein>
    <submittedName>
        <fullName evidence="2">GNAT family N-acetyltransferase</fullName>
    </submittedName>
</protein>
<sequence>MSAAERGLPAPETLFPVKFIIGSRQILSVPKHLRKVSFTLGDLSEGGVHPLPPLPDELDGYRILSAPIRSASQIEQAPRGFIRGGEQRYCRHFIDMAGSFDSYMNHFSAKTRSTLRRKQRKLERAAVDAGSAVSVREFRGPDEIAEFLEIALPLSRRTYQTRMLDAGLPEDAASRCEMMELAAQDNLRCFLLHFAGEPISYLCLPVSGDTVIYAFLGYDPEYARFSPGTVLQMHALESLFTEQRYRYFDFTEGDGPHKALFGNRSVAACSYFLLRASFGNWLLLAALDLFDASVARARMLLAKTGALAAVRRAIRRTGAEQT</sequence>
<name>A0A845B603_9SPHN</name>
<keyword evidence="3" id="KW-1185">Reference proteome</keyword>
<keyword evidence="2" id="KW-0808">Transferase</keyword>
<dbReference type="GO" id="GO:0016740">
    <property type="term" value="F:transferase activity"/>
    <property type="evidence" value="ECO:0007669"/>
    <property type="project" value="UniProtKB-KW"/>
</dbReference>
<proteinExistence type="predicted"/>
<comment type="caution">
    <text evidence="2">The sequence shown here is derived from an EMBL/GenBank/DDBJ whole genome shotgun (WGS) entry which is preliminary data.</text>
</comment>
<dbReference type="Proteomes" id="UP000431922">
    <property type="component" value="Unassembled WGS sequence"/>
</dbReference>
<feature type="domain" description="BioF2-like acetyltransferase" evidence="1">
    <location>
        <begin position="109"/>
        <end position="258"/>
    </location>
</feature>
<accession>A0A845B603</accession>
<dbReference type="SUPFAM" id="SSF55729">
    <property type="entry name" value="Acyl-CoA N-acyltransferases (Nat)"/>
    <property type="match status" value="1"/>
</dbReference>
<evidence type="ECO:0000313" key="3">
    <source>
        <dbReference type="Proteomes" id="UP000431922"/>
    </source>
</evidence>
<gene>
    <name evidence="2" type="ORF">GRI65_10740</name>
</gene>
<organism evidence="2 3">
    <name type="scientific">Allopontixanthobacter sediminis</name>
    <dbReference type="NCBI Taxonomy" id="1689985"/>
    <lineage>
        <taxon>Bacteria</taxon>
        <taxon>Pseudomonadati</taxon>
        <taxon>Pseudomonadota</taxon>
        <taxon>Alphaproteobacteria</taxon>
        <taxon>Sphingomonadales</taxon>
        <taxon>Erythrobacteraceae</taxon>
        <taxon>Allopontixanthobacter</taxon>
    </lineage>
</organism>
<evidence type="ECO:0000259" key="1">
    <source>
        <dbReference type="Pfam" id="PF13480"/>
    </source>
</evidence>
<dbReference type="InterPro" id="IPR016181">
    <property type="entry name" value="Acyl_CoA_acyltransferase"/>
</dbReference>
<evidence type="ECO:0000313" key="2">
    <source>
        <dbReference type="EMBL" id="MXP44932.1"/>
    </source>
</evidence>
<dbReference type="RefSeq" id="WP_160756462.1">
    <property type="nucleotide sequence ID" value="NZ_WTYL01000002.1"/>
</dbReference>
<dbReference type="Gene3D" id="3.40.630.30">
    <property type="match status" value="1"/>
</dbReference>
<dbReference type="InterPro" id="IPR038740">
    <property type="entry name" value="BioF2-like_GNAT_dom"/>
</dbReference>
<reference evidence="2 3" key="1">
    <citation type="submission" date="2019-12" db="EMBL/GenBank/DDBJ databases">
        <title>Genomic-based taxomic classification of the family Erythrobacteraceae.</title>
        <authorList>
            <person name="Xu L."/>
        </authorList>
    </citation>
    <scope>NUCLEOTIDE SEQUENCE [LARGE SCALE GENOMIC DNA]</scope>
    <source>
        <strain evidence="2 3">KCTC 42453</strain>
    </source>
</reference>
<dbReference type="OrthoDB" id="3773784at2"/>
<dbReference type="Pfam" id="PF13480">
    <property type="entry name" value="Acetyltransf_6"/>
    <property type="match status" value="1"/>
</dbReference>
<dbReference type="AlphaFoldDB" id="A0A845B603"/>